<name>A0ACA9YBQ9_9ASCO</name>
<protein>
    <submittedName>
        <fullName evidence="1">Derlin</fullName>
    </submittedName>
</protein>
<keyword evidence="2" id="KW-1185">Reference proteome</keyword>
<evidence type="ECO:0000313" key="1">
    <source>
        <dbReference type="EMBL" id="CAH6722047.1"/>
    </source>
</evidence>
<accession>A0ACA9YBQ9</accession>
<sequence>MDNFGQGVIQAPPISRIWTISIVVSTIGTTLNMISPFQLIYSPALVANQPWRLFTSFCYFGDLSVSVIWAVFTVIRWSSDLEENFNLPVSLFPNSIHKFDQRQSNFLEQAKTKLKSADYLYFVLLIGSTIILTSTIGFLFFDFKLPFSGLILHEILCYISCRLNPYQMLNLGGLINLEASMVPIITSLIELFMNNEFRNNISLLFSDGLTYLPTVLFCSPTWKAYVCLGLGHLWWFLGYYYFEEFHNDKNPQRLHQKLKTPKRIQQNDNLEPLHYTKSALKMILLPPWYWVILSNIENNRGGIRRT</sequence>
<dbReference type="Proteomes" id="UP001152531">
    <property type="component" value="Unassembled WGS sequence"/>
</dbReference>
<comment type="caution">
    <text evidence="1">The sequence shown here is derived from an EMBL/GenBank/DDBJ whole genome shotgun (WGS) entry which is preliminary data.</text>
</comment>
<reference evidence="1" key="1">
    <citation type="submission" date="2022-06" db="EMBL/GenBank/DDBJ databases">
        <authorList>
            <person name="Legras J.-L."/>
            <person name="Devillers H."/>
            <person name="Grondin C."/>
        </authorList>
    </citation>
    <scope>NUCLEOTIDE SEQUENCE</scope>
    <source>
        <strain evidence="1">CLIB 1444</strain>
    </source>
</reference>
<evidence type="ECO:0000313" key="2">
    <source>
        <dbReference type="Proteomes" id="UP001152531"/>
    </source>
</evidence>
<proteinExistence type="predicted"/>
<gene>
    <name evidence="1" type="ORF">CLIB1444_08S00650</name>
</gene>
<organism evidence="1 2">
    <name type="scientific">[Candida] jaroonii</name>
    <dbReference type="NCBI Taxonomy" id="467808"/>
    <lineage>
        <taxon>Eukaryota</taxon>
        <taxon>Fungi</taxon>
        <taxon>Dikarya</taxon>
        <taxon>Ascomycota</taxon>
        <taxon>Saccharomycotina</taxon>
        <taxon>Pichiomycetes</taxon>
        <taxon>Debaryomycetaceae</taxon>
        <taxon>Yamadazyma</taxon>
    </lineage>
</organism>
<dbReference type="EMBL" id="CALSDN010000008">
    <property type="protein sequence ID" value="CAH6722047.1"/>
    <property type="molecule type" value="Genomic_DNA"/>
</dbReference>